<dbReference type="Pfam" id="PF14116">
    <property type="entry name" value="YyzF"/>
    <property type="match status" value="1"/>
</dbReference>
<reference evidence="2" key="1">
    <citation type="submission" date="2016-09" db="EMBL/GenBank/DDBJ databases">
        <authorList>
            <person name="Varghese N."/>
            <person name="Submissions S."/>
        </authorList>
    </citation>
    <scope>NUCLEOTIDE SEQUENCE [LARGE SCALE GENOMIC DNA]</scope>
    <source>
        <strain evidence="2">25nlg</strain>
    </source>
</reference>
<dbReference type="NCBIfam" id="TIGR04129">
    <property type="entry name" value="CxxH_BA5709"/>
    <property type="match status" value="1"/>
</dbReference>
<proteinExistence type="predicted"/>
<organism evidence="1 2">
    <name type="scientific">Shouchella lonarensis</name>
    <dbReference type="NCBI Taxonomy" id="1464122"/>
    <lineage>
        <taxon>Bacteria</taxon>
        <taxon>Bacillati</taxon>
        <taxon>Bacillota</taxon>
        <taxon>Bacilli</taxon>
        <taxon>Bacillales</taxon>
        <taxon>Bacillaceae</taxon>
        <taxon>Shouchella</taxon>
    </lineage>
</organism>
<evidence type="ECO:0000313" key="2">
    <source>
        <dbReference type="Proteomes" id="UP000242662"/>
    </source>
</evidence>
<protein>
    <submittedName>
        <fullName evidence="1">CxxH/CxxC protein, BA_5709 family</fullName>
    </submittedName>
</protein>
<dbReference type="STRING" id="1464122.SAMN05421737_10927"/>
<dbReference type="AlphaFoldDB" id="A0A1G6LWS2"/>
<accession>A0A1G6LWS2</accession>
<name>A0A1G6LWS2_9BACI</name>
<dbReference type="OrthoDB" id="1652387at2"/>
<dbReference type="Proteomes" id="UP000242662">
    <property type="component" value="Unassembled WGS sequence"/>
</dbReference>
<dbReference type="InterPro" id="IPR025626">
    <property type="entry name" value="YyzF"/>
</dbReference>
<evidence type="ECO:0000313" key="1">
    <source>
        <dbReference type="EMBL" id="SDC47659.1"/>
    </source>
</evidence>
<dbReference type="EMBL" id="FMYM01000009">
    <property type="protein sequence ID" value="SDC47659.1"/>
    <property type="molecule type" value="Genomic_DNA"/>
</dbReference>
<dbReference type="RefSeq" id="WP_090776203.1">
    <property type="nucleotide sequence ID" value="NZ_FMYM01000009.1"/>
</dbReference>
<sequence>MLYACQEHVELALDVAVDTYECAPIMEKLEQSEEMPLTCMYCADVATYKVLKK</sequence>
<gene>
    <name evidence="1" type="ORF">SAMN05421737_10927</name>
</gene>
<keyword evidence="2" id="KW-1185">Reference proteome</keyword>